<evidence type="ECO:0000313" key="1">
    <source>
        <dbReference type="EMBL" id="KSZ56629.1"/>
    </source>
</evidence>
<dbReference type="AlphaFoldDB" id="A0A0V9UF26"/>
<sequence>MSQLSFFGADTMPPALADLSGLLAAHGRARLTDDGAVLTVEVDAEWRARAIVQLVTDTGVEADIAVDGELFTVSTSVDPALVPLATQWSSDDGKTVPTGWVPSSRAQRAWFLASGRMEVEGAQYVLGLDPTAPDTHAVLAQALMRAGIAPTLIGTHGTGGPGLRISGRRRLTRLVENIGAPPDADAARRIWPHVEPGDHHL</sequence>
<dbReference type="Proteomes" id="UP000053060">
    <property type="component" value="Unassembled WGS sequence"/>
</dbReference>
<organism evidence="1 2">
    <name type="scientific">Rhodococcus pyridinivorans KG-16</name>
    <dbReference type="NCBI Taxonomy" id="1441730"/>
    <lineage>
        <taxon>Bacteria</taxon>
        <taxon>Bacillati</taxon>
        <taxon>Actinomycetota</taxon>
        <taxon>Actinomycetes</taxon>
        <taxon>Mycobacteriales</taxon>
        <taxon>Nocardiaceae</taxon>
        <taxon>Rhodococcus</taxon>
    </lineage>
</organism>
<dbReference type="EMBL" id="AZXY01000013">
    <property type="protein sequence ID" value="KSZ56629.1"/>
    <property type="molecule type" value="Genomic_DNA"/>
</dbReference>
<evidence type="ECO:0000313" key="2">
    <source>
        <dbReference type="Proteomes" id="UP000053060"/>
    </source>
</evidence>
<accession>A0A0V9UF26</accession>
<protein>
    <submittedName>
        <fullName evidence="1">Uncharacterized protein</fullName>
    </submittedName>
</protein>
<name>A0A0V9UF26_9NOCA</name>
<proteinExistence type="predicted"/>
<comment type="caution">
    <text evidence="1">The sequence shown here is derived from an EMBL/GenBank/DDBJ whole genome shotgun (WGS) entry which is preliminary data.</text>
</comment>
<reference evidence="2" key="1">
    <citation type="submission" date="2015-01" db="EMBL/GenBank/DDBJ databases">
        <title>Draft genome sequence of Rhodococcus pyridinivorans strain KG-16, a hydrocarbon-degrading bacterium.</title>
        <authorList>
            <person name="Aggarwal R.K."/>
            <person name="Dawar C."/>
        </authorList>
    </citation>
    <scope>NUCLEOTIDE SEQUENCE [LARGE SCALE GENOMIC DNA]</scope>
    <source>
        <strain evidence="2">KG-16</strain>
    </source>
</reference>
<dbReference type="PATRIC" id="fig|1441730.3.peg.4472"/>
<gene>
    <name evidence="1" type="ORF">Z045_21365</name>
</gene>
<reference evidence="1 2" key="2">
    <citation type="journal article" date="2016" name="Genome Announc.">
        <title>Draft Genome Sequence of a Versatile Hydrocarbon-Degrading Bacterium, Rhodococcus pyridinivorans Strain KG-16, Collected from Oil Fields in India.</title>
        <authorList>
            <person name="Aggarwal R.K."/>
            <person name="Dawar C."/>
            <person name="Phanindranath R."/>
            <person name="Mutnuri L."/>
            <person name="Dayal A.M."/>
        </authorList>
    </citation>
    <scope>NUCLEOTIDE SEQUENCE [LARGE SCALE GENOMIC DNA]</scope>
    <source>
        <strain evidence="1 2">KG-16</strain>
    </source>
</reference>
<dbReference type="RefSeq" id="WP_060653804.1">
    <property type="nucleotide sequence ID" value="NZ_AZXY01000013.1"/>
</dbReference>